<evidence type="ECO:0008006" key="5">
    <source>
        <dbReference type="Google" id="ProtNLM"/>
    </source>
</evidence>
<evidence type="ECO:0000313" key="3">
    <source>
        <dbReference type="EMBL" id="MFC6095391.1"/>
    </source>
</evidence>
<feature type="region of interest" description="Disordered" evidence="1">
    <location>
        <begin position="26"/>
        <end position="85"/>
    </location>
</feature>
<gene>
    <name evidence="3" type="ORF">ACFPVY_01930</name>
</gene>
<sequence length="85" mass="8767">MKNLKMLKITAVGAICLVAQACSNRNESNTTAPDQQPYVKNEGDKTLEDGGNIRTDSGTETGAMKDSATVGPVAPKSPASGGRSN</sequence>
<feature type="signal peptide" evidence="2">
    <location>
        <begin position="1"/>
        <end position="21"/>
    </location>
</feature>
<keyword evidence="4" id="KW-1185">Reference proteome</keyword>
<accession>A0ABW1PIF2</accession>
<protein>
    <recommendedName>
        <fullName evidence="5">Lipoprotein</fullName>
    </recommendedName>
</protein>
<dbReference type="PROSITE" id="PS51257">
    <property type="entry name" value="PROKAR_LIPOPROTEIN"/>
    <property type="match status" value="1"/>
</dbReference>
<evidence type="ECO:0000313" key="4">
    <source>
        <dbReference type="Proteomes" id="UP001596287"/>
    </source>
</evidence>
<comment type="caution">
    <text evidence="3">The sequence shown here is derived from an EMBL/GenBank/DDBJ whole genome shotgun (WGS) entry which is preliminary data.</text>
</comment>
<feature type="chain" id="PRO_5045496720" description="Lipoprotein" evidence="2">
    <location>
        <begin position="22"/>
        <end position="85"/>
    </location>
</feature>
<dbReference type="RefSeq" id="WP_379790011.1">
    <property type="nucleotide sequence ID" value="NZ_JBHSQB010000003.1"/>
</dbReference>
<dbReference type="Proteomes" id="UP001596287">
    <property type="component" value="Unassembled WGS sequence"/>
</dbReference>
<organism evidence="3 4">
    <name type="scientific">Flavobacterium qiangtangense</name>
    <dbReference type="NCBI Taxonomy" id="1442595"/>
    <lineage>
        <taxon>Bacteria</taxon>
        <taxon>Pseudomonadati</taxon>
        <taxon>Bacteroidota</taxon>
        <taxon>Flavobacteriia</taxon>
        <taxon>Flavobacteriales</taxon>
        <taxon>Flavobacteriaceae</taxon>
        <taxon>Flavobacterium</taxon>
    </lineage>
</organism>
<evidence type="ECO:0000256" key="2">
    <source>
        <dbReference type="SAM" id="SignalP"/>
    </source>
</evidence>
<dbReference type="EMBL" id="JBHSQB010000003">
    <property type="protein sequence ID" value="MFC6095391.1"/>
    <property type="molecule type" value="Genomic_DNA"/>
</dbReference>
<keyword evidence="2" id="KW-0732">Signal</keyword>
<proteinExistence type="predicted"/>
<name>A0ABW1PIF2_9FLAO</name>
<evidence type="ECO:0000256" key="1">
    <source>
        <dbReference type="SAM" id="MobiDB-lite"/>
    </source>
</evidence>
<reference evidence="4" key="1">
    <citation type="journal article" date="2019" name="Int. J. Syst. Evol. Microbiol.">
        <title>The Global Catalogue of Microorganisms (GCM) 10K type strain sequencing project: providing services to taxonomists for standard genome sequencing and annotation.</title>
        <authorList>
            <consortium name="The Broad Institute Genomics Platform"/>
            <consortium name="The Broad Institute Genome Sequencing Center for Infectious Disease"/>
            <person name="Wu L."/>
            <person name="Ma J."/>
        </authorList>
    </citation>
    <scope>NUCLEOTIDE SEQUENCE [LARGE SCALE GENOMIC DNA]</scope>
    <source>
        <strain evidence="4">CCUG 49679</strain>
    </source>
</reference>